<dbReference type="AlphaFoldDB" id="A0A517SZX4"/>
<evidence type="ECO:0000256" key="8">
    <source>
        <dbReference type="ARBA" id="ARBA00023136"/>
    </source>
</evidence>
<dbReference type="SMART" id="SM00382">
    <property type="entry name" value="AAA"/>
    <property type="match status" value="2"/>
</dbReference>
<dbReference type="CDD" id="cd03215">
    <property type="entry name" value="ABC_Carb_Monos_II"/>
    <property type="match status" value="1"/>
</dbReference>
<feature type="domain" description="ABC transporter" evidence="9">
    <location>
        <begin position="270"/>
        <end position="515"/>
    </location>
</feature>
<dbReference type="Proteomes" id="UP000315003">
    <property type="component" value="Chromosome"/>
</dbReference>
<gene>
    <name evidence="10" type="primary">rbsA_2</name>
    <name evidence="10" type="ORF">SV7mr_42270</name>
</gene>
<keyword evidence="8" id="KW-0472">Membrane</keyword>
<keyword evidence="5" id="KW-0547">Nucleotide-binding</keyword>
<dbReference type="PROSITE" id="PS00211">
    <property type="entry name" value="ABC_TRANSPORTER_1"/>
    <property type="match status" value="1"/>
</dbReference>
<keyword evidence="10" id="KW-0378">Hydrolase</keyword>
<dbReference type="GO" id="GO:0016887">
    <property type="term" value="F:ATP hydrolysis activity"/>
    <property type="evidence" value="ECO:0007669"/>
    <property type="project" value="InterPro"/>
</dbReference>
<name>A0A517SZX4_9BACT</name>
<dbReference type="PANTHER" id="PTHR43790">
    <property type="entry name" value="CARBOHYDRATE TRANSPORT ATP-BINDING PROTEIN MG119-RELATED"/>
    <property type="match status" value="1"/>
</dbReference>
<keyword evidence="7" id="KW-1278">Translocase</keyword>
<keyword evidence="1" id="KW-0813">Transport</keyword>
<protein>
    <submittedName>
        <fullName evidence="10">Ribose import ATP-binding protein RbsA</fullName>
        <ecNumber evidence="10">3.6.3.17</ecNumber>
    </submittedName>
</protein>
<dbReference type="InterPro" id="IPR050107">
    <property type="entry name" value="ABC_carbohydrate_import_ATPase"/>
</dbReference>
<dbReference type="InterPro" id="IPR003439">
    <property type="entry name" value="ABC_transporter-like_ATP-bd"/>
</dbReference>
<dbReference type="Pfam" id="PF00005">
    <property type="entry name" value="ABC_tran"/>
    <property type="match status" value="2"/>
</dbReference>
<dbReference type="Gene3D" id="3.40.50.300">
    <property type="entry name" value="P-loop containing nucleotide triphosphate hydrolases"/>
    <property type="match status" value="2"/>
</dbReference>
<accession>A0A517SZX4</accession>
<keyword evidence="2" id="KW-1003">Cell membrane</keyword>
<evidence type="ECO:0000313" key="10">
    <source>
        <dbReference type="EMBL" id="QDT61688.1"/>
    </source>
</evidence>
<evidence type="ECO:0000256" key="5">
    <source>
        <dbReference type="ARBA" id="ARBA00022741"/>
    </source>
</evidence>
<dbReference type="CDD" id="cd03216">
    <property type="entry name" value="ABC_Carb_Monos_I"/>
    <property type="match status" value="1"/>
</dbReference>
<organism evidence="10 11">
    <name type="scientific">Stieleria bergensis</name>
    <dbReference type="NCBI Taxonomy" id="2528025"/>
    <lineage>
        <taxon>Bacteria</taxon>
        <taxon>Pseudomonadati</taxon>
        <taxon>Planctomycetota</taxon>
        <taxon>Planctomycetia</taxon>
        <taxon>Pirellulales</taxon>
        <taxon>Pirellulaceae</taxon>
        <taxon>Stieleria</taxon>
    </lineage>
</organism>
<evidence type="ECO:0000256" key="2">
    <source>
        <dbReference type="ARBA" id="ARBA00022475"/>
    </source>
</evidence>
<evidence type="ECO:0000256" key="7">
    <source>
        <dbReference type="ARBA" id="ARBA00022967"/>
    </source>
</evidence>
<dbReference type="OrthoDB" id="9771863at2"/>
<evidence type="ECO:0000256" key="6">
    <source>
        <dbReference type="ARBA" id="ARBA00022840"/>
    </source>
</evidence>
<evidence type="ECO:0000256" key="4">
    <source>
        <dbReference type="ARBA" id="ARBA00022737"/>
    </source>
</evidence>
<dbReference type="RefSeq" id="WP_145275932.1">
    <property type="nucleotide sequence ID" value="NZ_CP036272.1"/>
</dbReference>
<dbReference type="InterPro" id="IPR027417">
    <property type="entry name" value="P-loop_NTPase"/>
</dbReference>
<evidence type="ECO:0000313" key="11">
    <source>
        <dbReference type="Proteomes" id="UP000315003"/>
    </source>
</evidence>
<proteinExistence type="predicted"/>
<evidence type="ECO:0000259" key="9">
    <source>
        <dbReference type="PROSITE" id="PS50893"/>
    </source>
</evidence>
<dbReference type="EC" id="3.6.3.17" evidence="10"/>
<dbReference type="SUPFAM" id="SSF52540">
    <property type="entry name" value="P-loop containing nucleoside triphosphate hydrolases"/>
    <property type="match status" value="2"/>
</dbReference>
<dbReference type="EMBL" id="CP036272">
    <property type="protein sequence ID" value="QDT61688.1"/>
    <property type="molecule type" value="Genomic_DNA"/>
</dbReference>
<keyword evidence="11" id="KW-1185">Reference proteome</keyword>
<dbReference type="InterPro" id="IPR003593">
    <property type="entry name" value="AAA+_ATPase"/>
</dbReference>
<dbReference type="GO" id="GO:0005524">
    <property type="term" value="F:ATP binding"/>
    <property type="evidence" value="ECO:0007669"/>
    <property type="project" value="UniProtKB-KW"/>
</dbReference>
<sequence length="527" mass="57827">MSQPTRFRARGLTKRYGKIEVLHGIDLEVGAGEIHALLGANGAGKSTLVKIIAGLIRPDLGLMELADQAYAPNGKQQSESAGVQIVQQELSLIPNLSIAENIFFTKLPSRFGWVRYRTLHRDAAIALKRFGLHDLDPRTPTSTLGVGQQQMIEIAAALNQDCRLLILDEPTAALTATETDHLFTWLGELRQQGVSMIYISHRLEEISRLADRISVMRDGRMIGTYQASELTKQQTIDLISGTPEEASADKPAFEQADPQTASVKPFTSYAQANPLMSVEGLCGSKIQDVHLTLHRGERLGIAGLVGSGRTELLRAIFGADRCTNGSITVGKVRRQLGFQHPKQAVDAGIAMITEDRKHDGLLLSQSVQSNLSLASLKHRFSRFGLIKRQHERLSGSQIQQQLQIKSAGLEQSVNTLSGGNQQKVVVGKWITHQPEIYLFDEPTRGIDVGVRNRLYDLFESLAQQGRGLVIVSSDLQELMETCDRIAVMNAGRLMSVFTRGQWSEEQLLQASFDASASSDETAVEGQA</sequence>
<feature type="domain" description="ABC transporter" evidence="9">
    <location>
        <begin position="7"/>
        <end position="243"/>
    </location>
</feature>
<keyword evidence="3" id="KW-0762">Sugar transport</keyword>
<reference evidence="10 11" key="1">
    <citation type="submission" date="2019-02" db="EMBL/GenBank/DDBJ databases">
        <title>Deep-cultivation of Planctomycetes and their phenomic and genomic characterization uncovers novel biology.</title>
        <authorList>
            <person name="Wiegand S."/>
            <person name="Jogler M."/>
            <person name="Boedeker C."/>
            <person name="Pinto D."/>
            <person name="Vollmers J."/>
            <person name="Rivas-Marin E."/>
            <person name="Kohn T."/>
            <person name="Peeters S.H."/>
            <person name="Heuer A."/>
            <person name="Rast P."/>
            <person name="Oberbeckmann S."/>
            <person name="Bunk B."/>
            <person name="Jeske O."/>
            <person name="Meyerdierks A."/>
            <person name="Storesund J.E."/>
            <person name="Kallscheuer N."/>
            <person name="Luecker S."/>
            <person name="Lage O.M."/>
            <person name="Pohl T."/>
            <person name="Merkel B.J."/>
            <person name="Hornburger P."/>
            <person name="Mueller R.-W."/>
            <person name="Bruemmer F."/>
            <person name="Labrenz M."/>
            <person name="Spormann A.M."/>
            <person name="Op den Camp H."/>
            <person name="Overmann J."/>
            <person name="Amann R."/>
            <person name="Jetten M.S.M."/>
            <person name="Mascher T."/>
            <person name="Medema M.H."/>
            <person name="Devos D.P."/>
            <person name="Kaster A.-K."/>
            <person name="Ovreas L."/>
            <person name="Rohde M."/>
            <person name="Galperin M.Y."/>
            <person name="Jogler C."/>
        </authorList>
    </citation>
    <scope>NUCLEOTIDE SEQUENCE [LARGE SCALE GENOMIC DNA]</scope>
    <source>
        <strain evidence="10 11">SV_7m_r</strain>
    </source>
</reference>
<evidence type="ECO:0000256" key="1">
    <source>
        <dbReference type="ARBA" id="ARBA00022448"/>
    </source>
</evidence>
<dbReference type="PANTHER" id="PTHR43790:SF3">
    <property type="entry name" value="D-ALLOSE IMPORT ATP-BINDING PROTEIN ALSA-RELATED"/>
    <property type="match status" value="1"/>
</dbReference>
<keyword evidence="4" id="KW-0677">Repeat</keyword>
<dbReference type="InterPro" id="IPR017871">
    <property type="entry name" value="ABC_transporter-like_CS"/>
</dbReference>
<evidence type="ECO:0000256" key="3">
    <source>
        <dbReference type="ARBA" id="ARBA00022597"/>
    </source>
</evidence>
<dbReference type="PROSITE" id="PS50893">
    <property type="entry name" value="ABC_TRANSPORTER_2"/>
    <property type="match status" value="2"/>
</dbReference>
<keyword evidence="6 10" id="KW-0067">ATP-binding</keyword>